<dbReference type="RefSeq" id="WP_048671368.1">
    <property type="nucleotide sequence ID" value="NZ_CBTJ020000027.1"/>
</dbReference>
<dbReference type="PANTHER" id="PTHR38782">
    <property type="match status" value="1"/>
</dbReference>
<dbReference type="GO" id="GO:0045152">
    <property type="term" value="F:antisigma factor binding"/>
    <property type="evidence" value="ECO:0007669"/>
    <property type="project" value="TreeGrafter"/>
</dbReference>
<keyword evidence="9" id="KW-1185">Reference proteome</keyword>
<comment type="subcellular location">
    <subcellularLocation>
        <location evidence="1">Periplasm</location>
    </subcellularLocation>
</comment>
<dbReference type="InterPro" id="IPR038484">
    <property type="entry name" value="MucB/RseB_C_sf"/>
</dbReference>
<dbReference type="Pfam" id="PF03888">
    <property type="entry name" value="MucB_RseB"/>
    <property type="match status" value="1"/>
</dbReference>
<reference evidence="8" key="1">
    <citation type="submission" date="2013-07" db="EMBL/GenBank/DDBJ databases">
        <authorList>
            <person name="McIlroy S."/>
        </authorList>
    </citation>
    <scope>NUCLEOTIDE SEQUENCE [LARGE SCALE GENOMIC DNA]</scope>
    <source>
        <strain evidence="8">Run_A_D11</strain>
    </source>
</reference>
<dbReference type="Pfam" id="PF17188">
    <property type="entry name" value="MucB_RseB_C"/>
    <property type="match status" value="1"/>
</dbReference>
<dbReference type="Proteomes" id="UP000035760">
    <property type="component" value="Unassembled WGS sequence"/>
</dbReference>
<keyword evidence="4" id="KW-0574">Periplasm</keyword>
<dbReference type="PIRSF" id="PIRSF005427">
    <property type="entry name" value="RseB"/>
    <property type="match status" value="1"/>
</dbReference>
<dbReference type="InterPro" id="IPR005588">
    <property type="entry name" value="MucB_RseB"/>
</dbReference>
<comment type="caution">
    <text evidence="8">The sequence shown here is derived from an EMBL/GenBank/DDBJ whole genome shotgun (WGS) entry which is preliminary data.</text>
</comment>
<dbReference type="InterPro" id="IPR033436">
    <property type="entry name" value="MucB/RseB_C"/>
</dbReference>
<feature type="chain" id="PRO_5004878146" evidence="5">
    <location>
        <begin position="25"/>
        <end position="348"/>
    </location>
</feature>
<proteinExistence type="inferred from homology"/>
<evidence type="ECO:0000256" key="1">
    <source>
        <dbReference type="ARBA" id="ARBA00004418"/>
    </source>
</evidence>
<evidence type="ECO:0000256" key="4">
    <source>
        <dbReference type="ARBA" id="ARBA00022764"/>
    </source>
</evidence>
<reference evidence="8" key="2">
    <citation type="submission" date="2014-03" db="EMBL/GenBank/DDBJ databases">
        <title>Candidatus Competibacter-lineage genomes retrieved from metagenomes reveal functional metabolic diversity.</title>
        <authorList>
            <person name="McIlroy S.J."/>
            <person name="Albertsen M."/>
            <person name="Andresen E.K."/>
            <person name="Saunders A.M."/>
            <person name="Kristiansen R."/>
            <person name="Stokholm-Bjerregaard M."/>
            <person name="Nielsen K.L."/>
            <person name="Nielsen P.H."/>
        </authorList>
    </citation>
    <scope>NUCLEOTIDE SEQUENCE</scope>
    <source>
        <strain evidence="8">Run_A_D11</strain>
    </source>
</reference>
<protein>
    <submittedName>
        <fullName evidence="8">MucB/RseB</fullName>
    </submittedName>
</protein>
<feature type="domain" description="MucB/RseB C-terminal" evidence="7">
    <location>
        <begin position="236"/>
        <end position="329"/>
    </location>
</feature>
<feature type="domain" description="MucB/RseB N-terminal" evidence="6">
    <location>
        <begin position="30"/>
        <end position="205"/>
    </location>
</feature>
<dbReference type="GO" id="GO:0030288">
    <property type="term" value="C:outer membrane-bounded periplasmic space"/>
    <property type="evidence" value="ECO:0007669"/>
    <property type="project" value="TreeGrafter"/>
</dbReference>
<evidence type="ECO:0000313" key="8">
    <source>
        <dbReference type="EMBL" id="CDI01862.1"/>
    </source>
</evidence>
<evidence type="ECO:0000259" key="6">
    <source>
        <dbReference type="Pfam" id="PF03888"/>
    </source>
</evidence>
<evidence type="ECO:0000259" key="7">
    <source>
        <dbReference type="Pfam" id="PF17188"/>
    </source>
</evidence>
<dbReference type="CDD" id="cd16327">
    <property type="entry name" value="RseB"/>
    <property type="match status" value="1"/>
</dbReference>
<feature type="signal peptide" evidence="5">
    <location>
        <begin position="1"/>
        <end position="24"/>
    </location>
</feature>
<keyword evidence="3 5" id="KW-0732">Signal</keyword>
<evidence type="ECO:0000313" key="9">
    <source>
        <dbReference type="Proteomes" id="UP000035760"/>
    </source>
</evidence>
<dbReference type="EMBL" id="CBTJ020000027">
    <property type="protein sequence ID" value="CDI01862.1"/>
    <property type="molecule type" value="Genomic_DNA"/>
</dbReference>
<dbReference type="GO" id="GO:0032885">
    <property type="term" value="P:regulation of polysaccharide biosynthetic process"/>
    <property type="evidence" value="ECO:0007669"/>
    <property type="project" value="TreeGrafter"/>
</dbReference>
<dbReference type="PANTHER" id="PTHR38782:SF1">
    <property type="entry name" value="SIGMA-E FACTOR REGULATORY PROTEIN RSEB"/>
    <property type="match status" value="1"/>
</dbReference>
<evidence type="ECO:0000256" key="5">
    <source>
        <dbReference type="SAM" id="SignalP"/>
    </source>
</evidence>
<dbReference type="AlphaFoldDB" id="W6M2W0"/>
<dbReference type="Gene3D" id="2.50.20.10">
    <property type="entry name" value="Lipoprotein localisation LolA/LolB/LppX"/>
    <property type="match status" value="1"/>
</dbReference>
<comment type="similarity">
    <text evidence="2">Belongs to the RseB family.</text>
</comment>
<accession>W6M2W0</accession>
<dbReference type="InterPro" id="IPR033434">
    <property type="entry name" value="MucB/RseB_N"/>
</dbReference>
<organism evidence="8 9">
    <name type="scientific">Candidatus Competibacter denitrificans Run_A_D11</name>
    <dbReference type="NCBI Taxonomy" id="1400863"/>
    <lineage>
        <taxon>Bacteria</taxon>
        <taxon>Pseudomonadati</taxon>
        <taxon>Pseudomonadota</taxon>
        <taxon>Gammaproteobacteria</taxon>
        <taxon>Candidatus Competibacteraceae</taxon>
        <taxon>Candidatus Competibacter</taxon>
    </lineage>
</organism>
<dbReference type="STRING" id="1400863.BN873_210083"/>
<name>W6M2W0_9GAMM</name>
<gene>
    <name evidence="8" type="ORF">BN873_210083</name>
</gene>
<evidence type="ECO:0000256" key="2">
    <source>
        <dbReference type="ARBA" id="ARBA00008150"/>
    </source>
</evidence>
<sequence length="348" mass="37922">MKRPLLPWAIVVLAAGSALSTVCAQPVAEDAKQWLERMIHASQNLNYEGTFIYVQGPHVEAMRIVHGRTSKGERQRLTSLTGPPRDILVTSNALISLLPAPKATLLDSTYRHSRLPVSVAGDLGRLENRYDFQMEGESRVAGLEARVVAIKPRDALRYGYRLWLDRRDGMLLRSALLDEKGYPIEQLMFTDLHTKPQIDEALLRPPSAAEDPGSRPAPQTIVGTGEAAVGQPVMHSAWSVTHLPEGFVKILHNRVADAAGQHPTEHMVFADGLATVSVFIERLDGASPLLQGESRLGSMNAFGTRLDNFQILVVGEVPAATVQIIASAISYAPENPQSLPNPTGEAKK</sequence>
<dbReference type="OrthoDB" id="7067274at2"/>
<evidence type="ECO:0000256" key="3">
    <source>
        <dbReference type="ARBA" id="ARBA00022729"/>
    </source>
</evidence>
<dbReference type="Gene3D" id="3.30.200.100">
    <property type="entry name" value="MucB/RseB, C-terminal domain"/>
    <property type="match status" value="1"/>
</dbReference>